<dbReference type="EMBL" id="GL833122">
    <property type="protein sequence ID" value="EGB11407.1"/>
    <property type="molecule type" value="Genomic_DNA"/>
</dbReference>
<reference evidence="2 3" key="1">
    <citation type="journal article" date="2011" name="Proc. Natl. Acad. Sci. U.S.A.">
        <title>Niche of harmful alga Aureococcus anophagefferens revealed through ecogenomics.</title>
        <authorList>
            <person name="Gobler C.J."/>
            <person name="Berry D.L."/>
            <person name="Dyhrman S.T."/>
            <person name="Wilhelm S.W."/>
            <person name="Salamov A."/>
            <person name="Lobanov A.V."/>
            <person name="Zhang Y."/>
            <person name="Collier J.L."/>
            <person name="Wurch L.L."/>
            <person name="Kustka A.B."/>
            <person name="Dill B.D."/>
            <person name="Shah M."/>
            <person name="VerBerkmoes N.C."/>
            <person name="Kuo A."/>
            <person name="Terry A."/>
            <person name="Pangilinan J."/>
            <person name="Lindquist E.A."/>
            <person name="Lucas S."/>
            <person name="Paulsen I.T."/>
            <person name="Hattenrath-Lehmann T.K."/>
            <person name="Talmage S.C."/>
            <person name="Walker E.A."/>
            <person name="Koch F."/>
            <person name="Burson A.M."/>
            <person name="Marcoval M.A."/>
            <person name="Tang Y.Z."/>
            <person name="Lecleir G.R."/>
            <person name="Coyne K.J."/>
            <person name="Berg G.M."/>
            <person name="Bertrand E.M."/>
            <person name="Saito M.A."/>
            <person name="Gladyshev V.N."/>
            <person name="Grigoriev I.V."/>
        </authorList>
    </citation>
    <scope>NUCLEOTIDE SEQUENCE [LARGE SCALE GENOMIC DNA]</scope>
    <source>
        <strain evidence="3">CCMP 1984</strain>
    </source>
</reference>
<keyword evidence="3" id="KW-1185">Reference proteome</keyword>
<gene>
    <name evidence="2" type="ORF">AURANDRAFT_70927</name>
</gene>
<evidence type="ECO:0000256" key="1">
    <source>
        <dbReference type="SAM" id="MobiDB-lite"/>
    </source>
</evidence>
<dbReference type="GeneID" id="20227992"/>
<sequence length="751" mass="77785">MLSDQEHDAAAPAKEERVLADAEKRAIKVALALAVLRDSDAARGGGTVAETGRGGSGRGASAAGRDAVAAACAAKAGDVLLAAAPPPSGGDALVRELEVLGRTRLEARPELMGRFLRATARVARELPASAPRVAELARSVGRGVEAAPGSFASGLAASFLRLLGAAHDGALAACVLHGLDGVLGDAAVELLGAADLDARTACLGRCEPLLLVFAAVLVRALPALSREDRGAAAEMLARLVQDFEHAPLPHAFLVDLAHAALPALRDARAAPAAGGKKKKRLSTLRKMAAAWSPVGRYRSCSADSGFSDVDLPPLLGMKQMDLLAHPRNYKSFQERFPEPGAGAPASVALTPMFLTGHRPRRAPADAAEAPSAASWLFGAPAAAPAPPAAVYVRAWCRSSEADAYPYADPYAEAGDGDSARRVGRTAPRAPSRAGTCAFDGARLLLDAAGGGARVVVTLHEGGEGSDEEGNVVGRAVLPAVPAGCLVDKFPLLDAAGAPTGACLTCAVKRVAGYLPPPLYQHALYVYEQRPAPYLGPLLHMNEPWAPLGVSLEAAPAPGAVLVPDVALPEAWARGDGPGGILVADWTLCNTPWAGDDRGWTYSDALGSAAASRVDFYGARFRRQLYYRHATDDARVLEVTRGDLPPYDLYDHVVRVHRRRGLESSDLGSRAGPDDGAPLAESWSCTSLSSLDTTAADDGRANARRPLAGSPRSAPKGPALGGYLEAAFDEDGGAPPPAFGFPKRHAPRPEPG</sequence>
<dbReference type="InParanoid" id="F0XZV3"/>
<accession>F0XZV3</accession>
<evidence type="ECO:0000313" key="3">
    <source>
        <dbReference type="Proteomes" id="UP000002729"/>
    </source>
</evidence>
<feature type="region of interest" description="Disordered" evidence="1">
    <location>
        <begin position="693"/>
        <end position="751"/>
    </location>
</feature>
<organism evidence="3">
    <name type="scientific">Aureococcus anophagefferens</name>
    <name type="common">Harmful bloom alga</name>
    <dbReference type="NCBI Taxonomy" id="44056"/>
    <lineage>
        <taxon>Eukaryota</taxon>
        <taxon>Sar</taxon>
        <taxon>Stramenopiles</taxon>
        <taxon>Ochrophyta</taxon>
        <taxon>Pelagophyceae</taxon>
        <taxon>Pelagomonadales</taxon>
        <taxon>Pelagomonadaceae</taxon>
        <taxon>Aureococcus</taxon>
    </lineage>
</organism>
<dbReference type="AlphaFoldDB" id="F0XZV3"/>
<feature type="region of interest" description="Disordered" evidence="1">
    <location>
        <begin position="661"/>
        <end position="680"/>
    </location>
</feature>
<proteinExistence type="predicted"/>
<dbReference type="RefSeq" id="XP_009033777.1">
    <property type="nucleotide sequence ID" value="XM_009035529.1"/>
</dbReference>
<name>F0XZV3_AURAN</name>
<dbReference type="KEGG" id="aaf:AURANDRAFT_70927"/>
<evidence type="ECO:0000313" key="2">
    <source>
        <dbReference type="EMBL" id="EGB11407.1"/>
    </source>
</evidence>
<protein>
    <submittedName>
        <fullName evidence="2">Uncharacterized protein</fullName>
    </submittedName>
</protein>
<dbReference type="Proteomes" id="UP000002729">
    <property type="component" value="Unassembled WGS sequence"/>
</dbReference>